<sequence length="61" mass="7230">MDNFEVKYDEFNRVDVDYYIERARVERAAYIASLFRKAFFKKSEKGSKARVAYNLQQSPAV</sequence>
<dbReference type="EMBL" id="BMIJ01000005">
    <property type="protein sequence ID" value="GGB97759.1"/>
    <property type="molecule type" value="Genomic_DNA"/>
</dbReference>
<evidence type="ECO:0000313" key="2">
    <source>
        <dbReference type="Proteomes" id="UP000629025"/>
    </source>
</evidence>
<evidence type="ECO:0000313" key="1">
    <source>
        <dbReference type="EMBL" id="GGB97759.1"/>
    </source>
</evidence>
<comment type="caution">
    <text evidence="1">The sequence shown here is derived from an EMBL/GenBank/DDBJ whole genome shotgun (WGS) entry which is preliminary data.</text>
</comment>
<dbReference type="RefSeq" id="WP_188748786.1">
    <property type="nucleotide sequence ID" value="NZ_BMIJ01000005.1"/>
</dbReference>
<organism evidence="1 2">
    <name type="scientific">Marinobacterium zhoushanense</name>
    <dbReference type="NCBI Taxonomy" id="1679163"/>
    <lineage>
        <taxon>Bacteria</taxon>
        <taxon>Pseudomonadati</taxon>
        <taxon>Pseudomonadota</taxon>
        <taxon>Gammaproteobacteria</taxon>
        <taxon>Oceanospirillales</taxon>
        <taxon>Oceanospirillaceae</taxon>
        <taxon>Marinobacterium</taxon>
    </lineage>
</organism>
<accession>A0ABQ1KGL8</accession>
<name>A0ABQ1KGL8_9GAMM</name>
<proteinExistence type="predicted"/>
<dbReference type="Proteomes" id="UP000629025">
    <property type="component" value="Unassembled WGS sequence"/>
</dbReference>
<protein>
    <submittedName>
        <fullName evidence="1">Uncharacterized protein</fullName>
    </submittedName>
</protein>
<dbReference type="InterPro" id="IPR058227">
    <property type="entry name" value="RSP_7527-like"/>
</dbReference>
<dbReference type="NCBIfam" id="NF046098">
    <property type="entry name" value="RSP_7527_fam"/>
    <property type="match status" value="1"/>
</dbReference>
<keyword evidence="2" id="KW-1185">Reference proteome</keyword>
<gene>
    <name evidence="1" type="ORF">GCM10011352_24840</name>
</gene>
<reference evidence="2" key="1">
    <citation type="journal article" date="2019" name="Int. J. Syst. Evol. Microbiol.">
        <title>The Global Catalogue of Microorganisms (GCM) 10K type strain sequencing project: providing services to taxonomists for standard genome sequencing and annotation.</title>
        <authorList>
            <consortium name="The Broad Institute Genomics Platform"/>
            <consortium name="The Broad Institute Genome Sequencing Center for Infectious Disease"/>
            <person name="Wu L."/>
            <person name="Ma J."/>
        </authorList>
    </citation>
    <scope>NUCLEOTIDE SEQUENCE [LARGE SCALE GENOMIC DNA]</scope>
    <source>
        <strain evidence="2">CGMCC 1.15341</strain>
    </source>
</reference>